<organism evidence="2 3">
    <name type="scientific">Devosia insulae DS-56</name>
    <dbReference type="NCBI Taxonomy" id="1116389"/>
    <lineage>
        <taxon>Bacteria</taxon>
        <taxon>Pseudomonadati</taxon>
        <taxon>Pseudomonadota</taxon>
        <taxon>Alphaproteobacteria</taxon>
        <taxon>Hyphomicrobiales</taxon>
        <taxon>Devosiaceae</taxon>
        <taxon>Devosia</taxon>
    </lineage>
</organism>
<gene>
    <name evidence="2" type="ORF">VW23_004605</name>
</gene>
<accession>A0A1E5XIR2</accession>
<dbReference type="Proteomes" id="UP000095463">
    <property type="component" value="Unassembled WGS sequence"/>
</dbReference>
<protein>
    <submittedName>
        <fullName evidence="2">Uncharacterized protein</fullName>
    </submittedName>
</protein>
<evidence type="ECO:0000313" key="3">
    <source>
        <dbReference type="Proteomes" id="UP000095463"/>
    </source>
</evidence>
<reference evidence="2 3" key="1">
    <citation type="journal article" date="2015" name="Genome Announc.">
        <title>Genome Assemblies of Three Soil-Associated Devosia species: D. insulae, D. limi, and D. soli.</title>
        <authorList>
            <person name="Hassan Y.I."/>
            <person name="Lepp D."/>
            <person name="Zhou T."/>
        </authorList>
    </citation>
    <scope>NUCLEOTIDE SEQUENCE [LARGE SCALE GENOMIC DNA]</scope>
    <source>
        <strain evidence="2 3">DS-56</strain>
    </source>
</reference>
<dbReference type="OrthoDB" id="8404666at2"/>
<dbReference type="AlphaFoldDB" id="A0A1E5XIR2"/>
<keyword evidence="3" id="KW-1185">Reference proteome</keyword>
<dbReference type="EMBL" id="LAJE02000370">
    <property type="protein sequence ID" value="OEO28483.1"/>
    <property type="molecule type" value="Genomic_DNA"/>
</dbReference>
<feature type="region of interest" description="Disordered" evidence="1">
    <location>
        <begin position="31"/>
        <end position="61"/>
    </location>
</feature>
<comment type="caution">
    <text evidence="2">The sequence shown here is derived from an EMBL/GenBank/DDBJ whole genome shotgun (WGS) entry which is preliminary data.</text>
</comment>
<proteinExistence type="predicted"/>
<evidence type="ECO:0000256" key="1">
    <source>
        <dbReference type="SAM" id="MobiDB-lite"/>
    </source>
</evidence>
<feature type="compositionally biased region" description="Basic and acidic residues" evidence="1">
    <location>
        <begin position="46"/>
        <end position="61"/>
    </location>
</feature>
<evidence type="ECO:0000313" key="2">
    <source>
        <dbReference type="EMBL" id="OEO28483.1"/>
    </source>
</evidence>
<feature type="compositionally biased region" description="Low complexity" evidence="1">
    <location>
        <begin position="231"/>
        <end position="241"/>
    </location>
</feature>
<name>A0A1E5XIR2_9HYPH</name>
<dbReference type="RefSeq" id="WP_069912213.1">
    <property type="nucleotide sequence ID" value="NZ_LAJE02000370.1"/>
</dbReference>
<sequence>MNDTETVDDTALFNATVTGEAPVAEVEPVIEPVAEPRPEPAIPPARLREEADARRAAERDRDELKHRLTRLEAQLQPQHQAARPPEFWDNPDEWGRSLVTPIHEQLFQQRQGVSRLLAEEKHGSDNVRAAYNALGQAMQADPAVQTDYLRIMRSNHPYGELVAWHKKRQAFDEIGGDPAAYRNRVLDEAMRDPEVQQRFLAQLRGAAQPNIEAPRRSAVPHIPSLQGIGTAAGPASAAGDPSDAELFSATTRRRR</sequence>
<feature type="region of interest" description="Disordered" evidence="1">
    <location>
        <begin position="210"/>
        <end position="255"/>
    </location>
</feature>